<accession>A0ABD4T7Z0</accession>
<evidence type="ECO:0000313" key="3">
    <source>
        <dbReference type="Proteomes" id="UP000031561"/>
    </source>
</evidence>
<keyword evidence="3" id="KW-1185">Reference proteome</keyword>
<gene>
    <name evidence="2" type="ORF">QQ91_0018935</name>
</gene>
<dbReference type="RefSeq" id="WP_166277394.1">
    <property type="nucleotide sequence ID" value="NZ_JTHE03000106.1"/>
</dbReference>
<organism evidence="2 3">
    <name type="scientific">Lyngbya confervoides BDU141951</name>
    <dbReference type="NCBI Taxonomy" id="1574623"/>
    <lineage>
        <taxon>Bacteria</taxon>
        <taxon>Bacillati</taxon>
        <taxon>Cyanobacteriota</taxon>
        <taxon>Cyanophyceae</taxon>
        <taxon>Oscillatoriophycideae</taxon>
        <taxon>Oscillatoriales</taxon>
        <taxon>Microcoleaceae</taxon>
        <taxon>Lyngbya</taxon>
    </lineage>
</organism>
<dbReference type="AlphaFoldDB" id="A0ABD4T7Z0"/>
<evidence type="ECO:0000259" key="1">
    <source>
        <dbReference type="Pfam" id="PF13439"/>
    </source>
</evidence>
<dbReference type="PANTHER" id="PTHR12526:SF635">
    <property type="entry name" value="GLYCOSYL TRANSFERASE GROUP 1"/>
    <property type="match status" value="1"/>
</dbReference>
<feature type="domain" description="Glycosyltransferase subfamily 4-like N-terminal" evidence="1">
    <location>
        <begin position="13"/>
        <end position="212"/>
    </location>
</feature>
<dbReference type="CDD" id="cd03825">
    <property type="entry name" value="GT4_WcaC-like"/>
    <property type="match status" value="1"/>
</dbReference>
<dbReference type="SUPFAM" id="SSF53756">
    <property type="entry name" value="UDP-Glycosyltransferase/glycogen phosphorylase"/>
    <property type="match status" value="1"/>
</dbReference>
<reference evidence="2 3" key="1">
    <citation type="journal article" date="2015" name="Genome Announc.">
        <title>Draft Genome Sequence of Filamentous Marine Cyanobacterium Lyngbya confervoides Strain BDU141951.</title>
        <authorList>
            <person name="Chandrababunaidu M.M."/>
            <person name="Sen D."/>
            <person name="Tripathy S."/>
        </authorList>
    </citation>
    <scope>NUCLEOTIDE SEQUENCE [LARGE SCALE GENOMIC DNA]</scope>
    <source>
        <strain evidence="2 3">BDU141951</strain>
    </source>
</reference>
<name>A0ABD4T7Z0_9CYAN</name>
<dbReference type="Pfam" id="PF13692">
    <property type="entry name" value="Glyco_trans_1_4"/>
    <property type="match status" value="1"/>
</dbReference>
<dbReference type="Pfam" id="PF13439">
    <property type="entry name" value="Glyco_transf_4"/>
    <property type="match status" value="1"/>
</dbReference>
<dbReference type="PANTHER" id="PTHR12526">
    <property type="entry name" value="GLYCOSYLTRANSFERASE"/>
    <property type="match status" value="1"/>
</dbReference>
<evidence type="ECO:0000313" key="2">
    <source>
        <dbReference type="EMBL" id="MCM1984902.1"/>
    </source>
</evidence>
<dbReference type="Gene3D" id="3.40.50.2000">
    <property type="entry name" value="Glycogen Phosphorylase B"/>
    <property type="match status" value="2"/>
</dbReference>
<sequence>MNIVHLSTSDLDGGAARAAYRLHQGLNRLGATSQMLVRAKDSIDDQVISDASWQTRLGPVMNGFPLKRYANRDRALFSPQWFPDAIAPRLNVLNPDIVHLHWICNGFVQIETLPRLHKPMVWTLHDMWVFTGGCHYNKDCFQYKENCGYCPQLNSQREQDLSRRIWQRKAKAWKDLNLTLITPSHWFADCVRSSSLFRNRRVEVIPHGLDLSQYQPVPKTSARDILKLPQDKQLVLFGASSGTMNDPRKGFQFLVPALKDLASTDWHGKLELVIFGANQPSTPLDLGFPVHYLGRFHDDITLAIAYSAVDVMIVPSMQESFGQTASEALACGTPVVAFNATGVKDIVSHQQDGYLAQPFEYQDLAQGIVWVLEDGDRGVSPSENRHHKLSHHAREKAIQEFSQDLQAKRHIALYEDILS</sequence>
<protein>
    <submittedName>
        <fullName evidence="2">Glycosyltransferase family 4 protein</fullName>
    </submittedName>
</protein>
<proteinExistence type="predicted"/>
<dbReference type="InterPro" id="IPR028098">
    <property type="entry name" value="Glyco_trans_4-like_N"/>
</dbReference>
<comment type="caution">
    <text evidence="2">The sequence shown here is derived from an EMBL/GenBank/DDBJ whole genome shotgun (WGS) entry which is preliminary data.</text>
</comment>
<dbReference type="Proteomes" id="UP000031561">
    <property type="component" value="Unassembled WGS sequence"/>
</dbReference>
<dbReference type="EMBL" id="JTHE03000106">
    <property type="protein sequence ID" value="MCM1984902.1"/>
    <property type="molecule type" value="Genomic_DNA"/>
</dbReference>